<feature type="region of interest" description="Disordered" evidence="1">
    <location>
        <begin position="663"/>
        <end position="783"/>
    </location>
</feature>
<feature type="region of interest" description="Disordered" evidence="1">
    <location>
        <begin position="1"/>
        <end position="32"/>
    </location>
</feature>
<evidence type="ECO:0000259" key="2">
    <source>
        <dbReference type="Pfam" id="PF20149"/>
    </source>
</evidence>
<proteinExistence type="predicted"/>
<feature type="compositionally biased region" description="Basic and acidic residues" evidence="1">
    <location>
        <begin position="356"/>
        <end position="369"/>
    </location>
</feature>
<accession>A0AAD4BH45</accession>
<keyword evidence="4" id="KW-1185">Reference proteome</keyword>
<feature type="compositionally biased region" description="Basic and acidic residues" evidence="1">
    <location>
        <begin position="270"/>
        <end position="290"/>
    </location>
</feature>
<feature type="compositionally biased region" description="Basic and acidic residues" evidence="1">
    <location>
        <begin position="750"/>
        <end position="776"/>
    </location>
</feature>
<feature type="compositionally biased region" description="Low complexity" evidence="1">
    <location>
        <begin position="737"/>
        <end position="749"/>
    </location>
</feature>
<protein>
    <recommendedName>
        <fullName evidence="2">DUF6532 domain-containing protein</fullName>
    </recommendedName>
</protein>
<feature type="region of interest" description="Disordered" evidence="1">
    <location>
        <begin position="319"/>
        <end position="388"/>
    </location>
</feature>
<gene>
    <name evidence="3" type="ORF">L210DRAFT_3651554</name>
</gene>
<dbReference type="AlphaFoldDB" id="A0AAD4BH45"/>
<evidence type="ECO:0000313" key="3">
    <source>
        <dbReference type="EMBL" id="KAF8430762.1"/>
    </source>
</evidence>
<evidence type="ECO:0000256" key="1">
    <source>
        <dbReference type="SAM" id="MobiDB-lite"/>
    </source>
</evidence>
<comment type="caution">
    <text evidence="3">The sequence shown here is derived from an EMBL/GenBank/DDBJ whole genome shotgun (WGS) entry which is preliminary data.</text>
</comment>
<evidence type="ECO:0000313" key="4">
    <source>
        <dbReference type="Proteomes" id="UP001194468"/>
    </source>
</evidence>
<organism evidence="3 4">
    <name type="scientific">Boletus edulis BED1</name>
    <dbReference type="NCBI Taxonomy" id="1328754"/>
    <lineage>
        <taxon>Eukaryota</taxon>
        <taxon>Fungi</taxon>
        <taxon>Dikarya</taxon>
        <taxon>Basidiomycota</taxon>
        <taxon>Agaricomycotina</taxon>
        <taxon>Agaricomycetes</taxon>
        <taxon>Agaricomycetidae</taxon>
        <taxon>Boletales</taxon>
        <taxon>Boletineae</taxon>
        <taxon>Boletaceae</taxon>
        <taxon>Boletoideae</taxon>
        <taxon>Boletus</taxon>
    </lineage>
</organism>
<dbReference type="Proteomes" id="UP001194468">
    <property type="component" value="Unassembled WGS sequence"/>
</dbReference>
<feature type="compositionally biased region" description="Low complexity" evidence="1">
    <location>
        <begin position="7"/>
        <end position="20"/>
    </location>
</feature>
<sequence length="783" mass="86883">MAPTRHSSSSKAAMSKPASSQLARPICTNAGKGGYLSQLRKTSKALEQPQHESWVKDLLVHEPVNHLAPALSRPKKKGTTKQWIRATTEEANSDPFEANVPPIALSGPDGRFGLQPGPPTFIGRQTLHEYERDHMTNDMTAHTRKHGVHSPEILQNNSDEGTQTNIDEHRRRMSDFNHQKLEAVNMESIVRIGWILQHAPLQQPRLPQNLARDTVQPRCPVLNAQHLHIHALPSPLLSRSNSNGDNAQVDAANADYNVLARHHLTNRCHRSPDPRHLDNVQDGNHQHDGASRQQQTQYEVPVARQEHVAPVLQERGAGVPDEANVQDGNHPRQRLQTPIGGHDCVGAGNGLTAVATDRRHDPDPSDQPKGRQGRYSKNQKSAIQAKPSQISFYPPHWQQLLEIAKAEMRRALFCGHPFLPERRLALKGECYEVLLGIIARYEEEEKPVESGYGDYKHNMAEVLYDNVITFRSMIKRAVQEAVPSGYALYAPPSVATWEARITFVKDRAMSFLKDSEYLMGEPNEQGKRLNFGHPVLKQVCLLVYYPKTSKSLRNFPEFQDAVPRKALALVAAMVHFVLTLYKNHGKDINPNIISKDLERVYNKFIGCMQKLDGHHSKGQRFRGMLAQWADEGMDGFSNACGDDNDNGNEFGMNISDSEVESALLEQSGENDVEDQDFGAHGCDEDEFTGFAARGDDNRDGGRSHDNIGRSDDGGRLDDGGRSYDGGRSDDGGHSDDNVGCSDDSGCSDDNIGRSDDSGRLDDNIGRSDDDNGHSDDMNDGGGW</sequence>
<feature type="domain" description="DUF6532" evidence="2">
    <location>
        <begin position="404"/>
        <end position="610"/>
    </location>
</feature>
<reference evidence="3" key="2">
    <citation type="journal article" date="2020" name="Nat. Commun.">
        <title>Large-scale genome sequencing of mycorrhizal fungi provides insights into the early evolution of symbiotic traits.</title>
        <authorList>
            <person name="Miyauchi S."/>
            <person name="Kiss E."/>
            <person name="Kuo A."/>
            <person name="Drula E."/>
            <person name="Kohler A."/>
            <person name="Sanchez-Garcia M."/>
            <person name="Morin E."/>
            <person name="Andreopoulos B."/>
            <person name="Barry K.W."/>
            <person name="Bonito G."/>
            <person name="Buee M."/>
            <person name="Carver A."/>
            <person name="Chen C."/>
            <person name="Cichocki N."/>
            <person name="Clum A."/>
            <person name="Culley D."/>
            <person name="Crous P.W."/>
            <person name="Fauchery L."/>
            <person name="Girlanda M."/>
            <person name="Hayes R.D."/>
            <person name="Keri Z."/>
            <person name="LaButti K."/>
            <person name="Lipzen A."/>
            <person name="Lombard V."/>
            <person name="Magnuson J."/>
            <person name="Maillard F."/>
            <person name="Murat C."/>
            <person name="Nolan M."/>
            <person name="Ohm R.A."/>
            <person name="Pangilinan J."/>
            <person name="Pereira M.F."/>
            <person name="Perotto S."/>
            <person name="Peter M."/>
            <person name="Pfister S."/>
            <person name="Riley R."/>
            <person name="Sitrit Y."/>
            <person name="Stielow J.B."/>
            <person name="Szollosi G."/>
            <person name="Zifcakova L."/>
            <person name="Stursova M."/>
            <person name="Spatafora J.W."/>
            <person name="Tedersoo L."/>
            <person name="Vaario L.M."/>
            <person name="Yamada A."/>
            <person name="Yan M."/>
            <person name="Wang P."/>
            <person name="Xu J."/>
            <person name="Bruns T."/>
            <person name="Baldrian P."/>
            <person name="Vilgalys R."/>
            <person name="Dunand C."/>
            <person name="Henrissat B."/>
            <person name="Grigoriev I.V."/>
            <person name="Hibbett D."/>
            <person name="Nagy L.G."/>
            <person name="Martin F.M."/>
        </authorList>
    </citation>
    <scope>NUCLEOTIDE SEQUENCE</scope>
    <source>
        <strain evidence="3">BED1</strain>
    </source>
</reference>
<feature type="compositionally biased region" description="Polar residues" evidence="1">
    <location>
        <begin position="375"/>
        <end position="388"/>
    </location>
</feature>
<feature type="compositionally biased region" description="Basic and acidic residues" evidence="1">
    <location>
        <begin position="693"/>
        <end position="736"/>
    </location>
</feature>
<reference evidence="3" key="1">
    <citation type="submission" date="2019-10" db="EMBL/GenBank/DDBJ databases">
        <authorList>
            <consortium name="DOE Joint Genome Institute"/>
            <person name="Kuo A."/>
            <person name="Miyauchi S."/>
            <person name="Kiss E."/>
            <person name="Drula E."/>
            <person name="Kohler A."/>
            <person name="Sanchez-Garcia M."/>
            <person name="Andreopoulos B."/>
            <person name="Barry K.W."/>
            <person name="Bonito G."/>
            <person name="Buee M."/>
            <person name="Carver A."/>
            <person name="Chen C."/>
            <person name="Cichocki N."/>
            <person name="Clum A."/>
            <person name="Culley D."/>
            <person name="Crous P.W."/>
            <person name="Fauchery L."/>
            <person name="Girlanda M."/>
            <person name="Hayes R."/>
            <person name="Keri Z."/>
            <person name="LaButti K."/>
            <person name="Lipzen A."/>
            <person name="Lombard V."/>
            <person name="Magnuson J."/>
            <person name="Maillard F."/>
            <person name="Morin E."/>
            <person name="Murat C."/>
            <person name="Nolan M."/>
            <person name="Ohm R."/>
            <person name="Pangilinan J."/>
            <person name="Pereira M."/>
            <person name="Perotto S."/>
            <person name="Peter M."/>
            <person name="Riley R."/>
            <person name="Sitrit Y."/>
            <person name="Stielow B."/>
            <person name="Szollosi G."/>
            <person name="Zifcakova L."/>
            <person name="Stursova M."/>
            <person name="Spatafora J.W."/>
            <person name="Tedersoo L."/>
            <person name="Vaario L.-M."/>
            <person name="Yamada A."/>
            <person name="Yan M."/>
            <person name="Wang P."/>
            <person name="Xu J."/>
            <person name="Bruns T."/>
            <person name="Baldrian P."/>
            <person name="Vilgalys R."/>
            <person name="Henrissat B."/>
            <person name="Grigoriev I.V."/>
            <person name="Hibbett D."/>
            <person name="Nagy L.G."/>
            <person name="Martin F.M."/>
        </authorList>
    </citation>
    <scope>NUCLEOTIDE SEQUENCE</scope>
    <source>
        <strain evidence="3">BED1</strain>
    </source>
</reference>
<dbReference type="InterPro" id="IPR045341">
    <property type="entry name" value="DUF6532"/>
</dbReference>
<dbReference type="Pfam" id="PF20149">
    <property type="entry name" value="DUF6532"/>
    <property type="match status" value="1"/>
</dbReference>
<dbReference type="EMBL" id="WHUW01000057">
    <property type="protein sequence ID" value="KAF8430762.1"/>
    <property type="molecule type" value="Genomic_DNA"/>
</dbReference>
<feature type="region of interest" description="Disordered" evidence="1">
    <location>
        <begin position="266"/>
        <end position="300"/>
    </location>
</feature>
<name>A0AAD4BH45_BOLED</name>